<dbReference type="PANTHER" id="PTHR13170">
    <property type="entry name" value="O-GLCNACASE"/>
    <property type="match status" value="1"/>
</dbReference>
<evidence type="ECO:0000313" key="3">
    <source>
        <dbReference type="Proteomes" id="UP000639973"/>
    </source>
</evidence>
<sequence length="202" mass="22079">MFTIRPARPSDRDSLYRICLETADSGADASHLYRDPLLVGHIYAGPYLAHAPDFAFVLEAGEEACGYVIGAPDTRAFETTLERQWWPALRARYADPTNLPAAGRTPDQRLSHLIHHPHTAPQRILEAYPSHLHIDLLPRGQGGGNGQRMMGRLLTALREAGSPGVHLGVGGRNTRAIGFYRHLGFQELSQGSGGSLTLGLRL</sequence>
<feature type="domain" description="N-acetyltransferase" evidence="1">
    <location>
        <begin position="2"/>
        <end position="202"/>
    </location>
</feature>
<accession>A0ABQ2G033</accession>
<dbReference type="Gene3D" id="3.40.630.30">
    <property type="match status" value="1"/>
</dbReference>
<dbReference type="PANTHER" id="PTHR13170:SF16">
    <property type="entry name" value="PROTEIN O-GLCNACASE"/>
    <property type="match status" value="1"/>
</dbReference>
<dbReference type="SUPFAM" id="SSF55729">
    <property type="entry name" value="Acyl-CoA N-acyltransferases (Nat)"/>
    <property type="match status" value="1"/>
</dbReference>
<dbReference type="EMBL" id="BMOL01000001">
    <property type="protein sequence ID" value="GGL68375.1"/>
    <property type="molecule type" value="Genomic_DNA"/>
</dbReference>
<comment type="caution">
    <text evidence="2">The sequence shown here is derived from an EMBL/GenBank/DDBJ whole genome shotgun (WGS) entry which is preliminary data.</text>
</comment>
<evidence type="ECO:0000259" key="1">
    <source>
        <dbReference type="PROSITE" id="PS51186"/>
    </source>
</evidence>
<name>A0ABQ2G033_9DEIO</name>
<evidence type="ECO:0000313" key="2">
    <source>
        <dbReference type="EMBL" id="GGL68375.1"/>
    </source>
</evidence>
<reference evidence="3" key="1">
    <citation type="journal article" date="2019" name="Int. J. Syst. Evol. Microbiol.">
        <title>The Global Catalogue of Microorganisms (GCM) 10K type strain sequencing project: providing services to taxonomists for standard genome sequencing and annotation.</title>
        <authorList>
            <consortium name="The Broad Institute Genomics Platform"/>
            <consortium name="The Broad Institute Genome Sequencing Center for Infectious Disease"/>
            <person name="Wu L."/>
            <person name="Ma J."/>
        </authorList>
    </citation>
    <scope>NUCLEOTIDE SEQUENCE [LARGE SCALE GENOMIC DNA]</scope>
    <source>
        <strain evidence="3">JCM 15442</strain>
    </source>
</reference>
<dbReference type="PROSITE" id="PS51186">
    <property type="entry name" value="GNAT"/>
    <property type="match status" value="1"/>
</dbReference>
<dbReference type="InterPro" id="IPR051822">
    <property type="entry name" value="Glycosyl_Hydrolase_84"/>
</dbReference>
<organism evidence="2 3">
    <name type="scientific">Deinococcus aerolatus</name>
    <dbReference type="NCBI Taxonomy" id="522487"/>
    <lineage>
        <taxon>Bacteria</taxon>
        <taxon>Thermotogati</taxon>
        <taxon>Deinococcota</taxon>
        <taxon>Deinococci</taxon>
        <taxon>Deinococcales</taxon>
        <taxon>Deinococcaceae</taxon>
        <taxon>Deinococcus</taxon>
    </lineage>
</organism>
<dbReference type="Pfam" id="PF00583">
    <property type="entry name" value="Acetyltransf_1"/>
    <property type="match status" value="1"/>
</dbReference>
<dbReference type="InterPro" id="IPR016181">
    <property type="entry name" value="Acyl_CoA_acyltransferase"/>
</dbReference>
<gene>
    <name evidence="2" type="ORF">GCM10010840_03020</name>
</gene>
<dbReference type="Proteomes" id="UP000639973">
    <property type="component" value="Unassembled WGS sequence"/>
</dbReference>
<dbReference type="InterPro" id="IPR000182">
    <property type="entry name" value="GNAT_dom"/>
</dbReference>
<proteinExistence type="predicted"/>
<dbReference type="RefSeq" id="WP_188968301.1">
    <property type="nucleotide sequence ID" value="NZ_BMOL01000001.1"/>
</dbReference>
<protein>
    <submittedName>
        <fullName evidence="2">N-acetyltransferase</fullName>
    </submittedName>
</protein>
<keyword evidence="3" id="KW-1185">Reference proteome</keyword>